<dbReference type="InterPro" id="IPR035965">
    <property type="entry name" value="PAS-like_dom_sf"/>
</dbReference>
<dbReference type="Proteomes" id="UP000614216">
    <property type="component" value="Unassembled WGS sequence"/>
</dbReference>
<dbReference type="InterPro" id="IPR000700">
    <property type="entry name" value="PAS-assoc_C"/>
</dbReference>
<proteinExistence type="predicted"/>
<dbReference type="AlphaFoldDB" id="A0A937FUZ7"/>
<organism evidence="3 4">
    <name type="scientific">Fulvivirga marina</name>
    <dbReference type="NCBI Taxonomy" id="2494733"/>
    <lineage>
        <taxon>Bacteria</taxon>
        <taxon>Pseudomonadati</taxon>
        <taxon>Bacteroidota</taxon>
        <taxon>Cytophagia</taxon>
        <taxon>Cytophagales</taxon>
        <taxon>Fulvivirgaceae</taxon>
        <taxon>Fulvivirga</taxon>
    </lineage>
</organism>
<dbReference type="Gene3D" id="3.30.450.20">
    <property type="entry name" value="PAS domain"/>
    <property type="match status" value="1"/>
</dbReference>
<reference evidence="3" key="1">
    <citation type="submission" date="2021-01" db="EMBL/GenBank/DDBJ databases">
        <title>Fulvivirga kasyanovii gen. nov., sp nov., a novel member of the phylum Bacteroidetes isolated from seawater in a mussel farm.</title>
        <authorList>
            <person name="Zhao L.-H."/>
            <person name="Wang Z.-J."/>
        </authorList>
    </citation>
    <scope>NUCLEOTIDE SEQUENCE</scope>
    <source>
        <strain evidence="3">29W222</strain>
    </source>
</reference>
<accession>A0A937FUZ7</accession>
<evidence type="ECO:0000313" key="3">
    <source>
        <dbReference type="EMBL" id="MBL6445432.1"/>
    </source>
</evidence>
<evidence type="ECO:0000259" key="1">
    <source>
        <dbReference type="PROSITE" id="PS50112"/>
    </source>
</evidence>
<dbReference type="SMART" id="SM00091">
    <property type="entry name" value="PAS"/>
    <property type="match status" value="1"/>
</dbReference>
<protein>
    <submittedName>
        <fullName evidence="3">PAS domain S-box protein</fullName>
    </submittedName>
</protein>
<keyword evidence="4" id="KW-1185">Reference proteome</keyword>
<evidence type="ECO:0000259" key="2">
    <source>
        <dbReference type="PROSITE" id="PS50113"/>
    </source>
</evidence>
<gene>
    <name evidence="3" type="ORF">JMN32_03885</name>
</gene>
<dbReference type="PROSITE" id="PS50112">
    <property type="entry name" value="PAS"/>
    <property type="match status" value="1"/>
</dbReference>
<dbReference type="SUPFAM" id="SSF55785">
    <property type="entry name" value="PYP-like sensor domain (PAS domain)"/>
    <property type="match status" value="1"/>
</dbReference>
<dbReference type="EMBL" id="JAEUGD010000014">
    <property type="protein sequence ID" value="MBL6445432.1"/>
    <property type="molecule type" value="Genomic_DNA"/>
</dbReference>
<dbReference type="InterPro" id="IPR052155">
    <property type="entry name" value="Biofilm_reg_signaling"/>
</dbReference>
<dbReference type="CDD" id="cd00130">
    <property type="entry name" value="PAS"/>
    <property type="match status" value="1"/>
</dbReference>
<feature type="domain" description="PAC" evidence="2">
    <location>
        <begin position="80"/>
        <end position="132"/>
    </location>
</feature>
<name>A0A937FUZ7_9BACT</name>
<evidence type="ECO:0000313" key="4">
    <source>
        <dbReference type="Proteomes" id="UP000614216"/>
    </source>
</evidence>
<dbReference type="PANTHER" id="PTHR44757:SF2">
    <property type="entry name" value="BIOFILM ARCHITECTURE MAINTENANCE PROTEIN MBAA"/>
    <property type="match status" value="1"/>
</dbReference>
<sequence>MTKLQGKGFSHSSILESIKDAVVVRDLSGKILFVNNAVEMFFGYSEDELVGKDISPIVPLIKANEEKRLGESILWGEEVENFETERIDKNQNTVYVSVSLSPIKAPDGKILGTTTVMRNITDKKRAEGKFQALLESAPDAMVIVFSDGYRVKAS</sequence>
<dbReference type="InterPro" id="IPR000014">
    <property type="entry name" value="PAS"/>
</dbReference>
<comment type="caution">
    <text evidence="3">The sequence shown here is derived from an EMBL/GenBank/DDBJ whole genome shotgun (WGS) entry which is preliminary data.</text>
</comment>
<dbReference type="RefSeq" id="WP_202854976.1">
    <property type="nucleotide sequence ID" value="NZ_JAEUGD010000014.1"/>
</dbReference>
<dbReference type="NCBIfam" id="TIGR00229">
    <property type="entry name" value="sensory_box"/>
    <property type="match status" value="1"/>
</dbReference>
<feature type="domain" description="PAS" evidence="1">
    <location>
        <begin position="14"/>
        <end position="73"/>
    </location>
</feature>
<dbReference type="PANTHER" id="PTHR44757">
    <property type="entry name" value="DIGUANYLATE CYCLASE DGCP"/>
    <property type="match status" value="1"/>
</dbReference>
<dbReference type="PROSITE" id="PS50113">
    <property type="entry name" value="PAC"/>
    <property type="match status" value="1"/>
</dbReference>
<dbReference type="Pfam" id="PF13426">
    <property type="entry name" value="PAS_9"/>
    <property type="match status" value="1"/>
</dbReference>